<gene>
    <name evidence="2" type="primary">COQ5_1</name>
    <name evidence="2" type="ORF">VMF7928_00595</name>
</gene>
<keyword evidence="2" id="KW-0489">Methyltransferase</keyword>
<keyword evidence="3" id="KW-1185">Reference proteome</keyword>
<proteinExistence type="predicted"/>
<keyword evidence="2" id="KW-0808">Transferase</keyword>
<comment type="caution">
    <text evidence="2">The sequence shown here is derived from an EMBL/GenBank/DDBJ whole genome shotgun (WGS) entry which is preliminary data.</text>
</comment>
<name>A0ABN8E2M8_9VIBR</name>
<dbReference type="GO" id="GO:0032259">
    <property type="term" value="P:methylation"/>
    <property type="evidence" value="ECO:0007669"/>
    <property type="project" value="UniProtKB-KW"/>
</dbReference>
<dbReference type="RefSeq" id="WP_237359995.1">
    <property type="nucleotide sequence ID" value="NZ_CAKLDM010000001.1"/>
</dbReference>
<dbReference type="InterPro" id="IPR013216">
    <property type="entry name" value="Methyltransf_11"/>
</dbReference>
<feature type="domain" description="Methyltransferase type 11" evidence="1">
    <location>
        <begin position="33"/>
        <end position="127"/>
    </location>
</feature>
<accession>A0ABN8E2M8</accession>
<dbReference type="EC" id="2.1.1.163" evidence="2"/>
<dbReference type="CDD" id="cd02440">
    <property type="entry name" value="AdoMet_MTases"/>
    <property type="match status" value="1"/>
</dbReference>
<dbReference type="Pfam" id="PF08241">
    <property type="entry name" value="Methyltransf_11"/>
    <property type="match status" value="1"/>
</dbReference>
<dbReference type="PANTHER" id="PTHR43591:SF110">
    <property type="entry name" value="RHODANESE DOMAIN-CONTAINING PROTEIN"/>
    <property type="match status" value="1"/>
</dbReference>
<dbReference type="GO" id="GO:0043770">
    <property type="term" value="F:demethylmenaquinone methyltransferase activity"/>
    <property type="evidence" value="ECO:0007669"/>
    <property type="project" value="UniProtKB-EC"/>
</dbReference>
<reference evidence="2" key="1">
    <citation type="submission" date="2021-11" db="EMBL/GenBank/DDBJ databases">
        <authorList>
            <person name="Rodrigo-Torres L."/>
            <person name="Arahal R. D."/>
            <person name="Lucena T."/>
        </authorList>
    </citation>
    <scope>NUCLEOTIDE SEQUENCE</scope>
    <source>
        <strain evidence="2">CECT 7928</strain>
    </source>
</reference>
<dbReference type="Proteomes" id="UP000838748">
    <property type="component" value="Unassembled WGS sequence"/>
</dbReference>
<evidence type="ECO:0000259" key="1">
    <source>
        <dbReference type="Pfam" id="PF08241"/>
    </source>
</evidence>
<dbReference type="SUPFAM" id="SSF53335">
    <property type="entry name" value="S-adenosyl-L-methionine-dependent methyltransferases"/>
    <property type="match status" value="1"/>
</dbReference>
<sequence length="190" mass="21107">MSEWDSVASQVSFNLEISANAFVATVPIEAKVLDFGCGYGRITHQISELGYNKVIGIDSLKEMINRGLGEYPELDLRHFSTDVLPFSDNEFDSIITCAVFTCIPNKSSREQVLSELRRVLKPNGVIYLAEFCSDVSLHFVSGTGVSMWHSKKVELEELLEDFSIESSTLVDTPTMSGHKSKASHIIARKI</sequence>
<dbReference type="PANTHER" id="PTHR43591">
    <property type="entry name" value="METHYLTRANSFERASE"/>
    <property type="match status" value="1"/>
</dbReference>
<organism evidence="2 3">
    <name type="scientific">Vibrio marisflavi CECT 7928</name>
    <dbReference type="NCBI Taxonomy" id="634439"/>
    <lineage>
        <taxon>Bacteria</taxon>
        <taxon>Pseudomonadati</taxon>
        <taxon>Pseudomonadota</taxon>
        <taxon>Gammaproteobacteria</taxon>
        <taxon>Vibrionales</taxon>
        <taxon>Vibrionaceae</taxon>
        <taxon>Vibrio</taxon>
    </lineage>
</organism>
<protein>
    <submittedName>
        <fullName evidence="2">2-methoxy-6-polyprenyl-1,4-benzoquinol methylase, mitochondrial</fullName>
        <ecNumber evidence="2">2.1.1.163</ecNumber>
    </submittedName>
</protein>
<evidence type="ECO:0000313" key="3">
    <source>
        <dbReference type="Proteomes" id="UP000838748"/>
    </source>
</evidence>
<dbReference type="Gene3D" id="3.40.50.150">
    <property type="entry name" value="Vaccinia Virus protein VP39"/>
    <property type="match status" value="1"/>
</dbReference>
<dbReference type="EMBL" id="CAKLDM010000001">
    <property type="protein sequence ID" value="CAH0536641.1"/>
    <property type="molecule type" value="Genomic_DNA"/>
</dbReference>
<dbReference type="InterPro" id="IPR029063">
    <property type="entry name" value="SAM-dependent_MTases_sf"/>
</dbReference>
<evidence type="ECO:0000313" key="2">
    <source>
        <dbReference type="EMBL" id="CAH0536641.1"/>
    </source>
</evidence>